<protein>
    <recommendedName>
        <fullName evidence="3">DUF4363 family protein</fullName>
    </recommendedName>
</protein>
<proteinExistence type="predicted"/>
<dbReference type="STRING" id="1294263.JCM21531_3593"/>
<reference evidence="1" key="1">
    <citation type="journal article" date="2014" name="Genome Announc.">
        <title>Draft Genome Sequence of Clostridium straminisolvens Strain JCM 21531T, Isolated from a Cellulose-Degrading Bacterial Community.</title>
        <authorList>
            <person name="Yuki M."/>
            <person name="Oshima K."/>
            <person name="Suda W."/>
            <person name="Sakamoto M."/>
            <person name="Kitamura K."/>
            <person name="Iida T."/>
            <person name="Hattori M."/>
            <person name="Ohkuma M."/>
        </authorList>
    </citation>
    <scope>NUCLEOTIDE SEQUENCE [LARGE SCALE GENOMIC DNA]</scope>
    <source>
        <strain evidence="1">JCM 21531</strain>
    </source>
</reference>
<sequence length="129" mass="14740">MHSAKILTGLALLCVIIVGTSLYASSVFSRDAQMLEDWINAIEESIEKEDWTTAENNLTAVREEWDKVEKLWAVLLDHVEIDNIDTSLVRASEYVKSRNISMAMSEIAVLRNFIKHIPENQFFSLKNIL</sequence>
<name>W4VB93_9FIRM</name>
<keyword evidence="2" id="KW-1185">Reference proteome</keyword>
<dbReference type="OrthoDB" id="3034917at2"/>
<comment type="caution">
    <text evidence="1">The sequence shown here is derived from an EMBL/GenBank/DDBJ whole genome shotgun (WGS) entry which is preliminary data.</text>
</comment>
<dbReference type="Pfam" id="PF14276">
    <property type="entry name" value="DUF4363"/>
    <property type="match status" value="1"/>
</dbReference>
<organism evidence="1 2">
    <name type="scientific">Acetivibrio straminisolvens JCM 21531</name>
    <dbReference type="NCBI Taxonomy" id="1294263"/>
    <lineage>
        <taxon>Bacteria</taxon>
        <taxon>Bacillati</taxon>
        <taxon>Bacillota</taxon>
        <taxon>Clostridia</taxon>
        <taxon>Eubacteriales</taxon>
        <taxon>Oscillospiraceae</taxon>
        <taxon>Acetivibrio</taxon>
    </lineage>
</organism>
<dbReference type="InterPro" id="IPR025373">
    <property type="entry name" value="DUF4363"/>
</dbReference>
<dbReference type="AlphaFoldDB" id="W4VB93"/>
<evidence type="ECO:0008006" key="3">
    <source>
        <dbReference type="Google" id="ProtNLM"/>
    </source>
</evidence>
<accession>W4VB93</accession>
<gene>
    <name evidence="1" type="ORF">JCM21531_3593</name>
</gene>
<dbReference type="RefSeq" id="WP_038290562.1">
    <property type="nucleotide sequence ID" value="NZ_BAVR01000053.1"/>
</dbReference>
<dbReference type="EMBL" id="BAVR01000053">
    <property type="protein sequence ID" value="GAE90014.1"/>
    <property type="molecule type" value="Genomic_DNA"/>
</dbReference>
<dbReference type="Proteomes" id="UP000019109">
    <property type="component" value="Unassembled WGS sequence"/>
</dbReference>
<evidence type="ECO:0000313" key="1">
    <source>
        <dbReference type="EMBL" id="GAE90014.1"/>
    </source>
</evidence>
<evidence type="ECO:0000313" key="2">
    <source>
        <dbReference type="Proteomes" id="UP000019109"/>
    </source>
</evidence>